<dbReference type="Pfam" id="PF01695">
    <property type="entry name" value="IstB_IS21"/>
    <property type="match status" value="1"/>
</dbReference>
<protein>
    <submittedName>
        <fullName evidence="2">ATP-binding protein</fullName>
    </submittedName>
</protein>
<name>A0A412IS11_9FIRM</name>
<gene>
    <name evidence="2" type="ORF">DWX94_07175</name>
</gene>
<keyword evidence="2" id="KW-0547">Nucleotide-binding</keyword>
<dbReference type="GO" id="GO:0005524">
    <property type="term" value="F:ATP binding"/>
    <property type="evidence" value="ECO:0007669"/>
    <property type="project" value="UniProtKB-KW"/>
</dbReference>
<evidence type="ECO:0000313" key="3">
    <source>
        <dbReference type="Proteomes" id="UP000283295"/>
    </source>
</evidence>
<evidence type="ECO:0000259" key="1">
    <source>
        <dbReference type="Pfam" id="PF01695"/>
    </source>
</evidence>
<dbReference type="PANTHER" id="PTHR30050">
    <property type="entry name" value="CHROMOSOMAL REPLICATION INITIATOR PROTEIN DNAA"/>
    <property type="match status" value="1"/>
</dbReference>
<dbReference type="PANTHER" id="PTHR30050:SF4">
    <property type="entry name" value="ATP-BINDING PROTEIN RV3427C IN INSERTION SEQUENCE-RELATED"/>
    <property type="match status" value="1"/>
</dbReference>
<accession>A0A412IS11</accession>
<dbReference type="InterPro" id="IPR027417">
    <property type="entry name" value="P-loop_NTPase"/>
</dbReference>
<organism evidence="2 3">
    <name type="scientific">Coprococcus eutactus</name>
    <dbReference type="NCBI Taxonomy" id="33043"/>
    <lineage>
        <taxon>Bacteria</taxon>
        <taxon>Bacillati</taxon>
        <taxon>Bacillota</taxon>
        <taxon>Clostridia</taxon>
        <taxon>Lachnospirales</taxon>
        <taxon>Lachnospiraceae</taxon>
        <taxon>Coprococcus</taxon>
    </lineage>
</organism>
<comment type="caution">
    <text evidence="2">The sequence shown here is derived from an EMBL/GenBank/DDBJ whole genome shotgun (WGS) entry which is preliminary data.</text>
</comment>
<dbReference type="Gene3D" id="3.40.50.300">
    <property type="entry name" value="P-loop containing nucleotide triphosphate hydrolases"/>
    <property type="match status" value="1"/>
</dbReference>
<dbReference type="SUPFAM" id="SSF52540">
    <property type="entry name" value="P-loop containing nucleoside triphosphate hydrolases"/>
    <property type="match status" value="1"/>
</dbReference>
<proteinExistence type="predicted"/>
<keyword evidence="2" id="KW-0067">ATP-binding</keyword>
<dbReference type="OrthoDB" id="2052561at2"/>
<dbReference type="EMBL" id="QRVK01000014">
    <property type="protein sequence ID" value="RGS42887.1"/>
    <property type="molecule type" value="Genomic_DNA"/>
</dbReference>
<reference evidence="2 3" key="1">
    <citation type="submission" date="2018-08" db="EMBL/GenBank/DDBJ databases">
        <title>A genome reference for cultivated species of the human gut microbiota.</title>
        <authorList>
            <person name="Zou Y."/>
            <person name="Xue W."/>
            <person name="Luo G."/>
        </authorList>
    </citation>
    <scope>NUCLEOTIDE SEQUENCE [LARGE SCALE GENOMIC DNA]</scope>
    <source>
        <strain evidence="2 3">AF22-21</strain>
    </source>
</reference>
<dbReference type="InterPro" id="IPR002611">
    <property type="entry name" value="IstB_ATP-bd"/>
</dbReference>
<evidence type="ECO:0000313" key="2">
    <source>
        <dbReference type="EMBL" id="RGS42887.1"/>
    </source>
</evidence>
<feature type="domain" description="IstB-like ATP-binding" evidence="1">
    <location>
        <begin position="133"/>
        <end position="247"/>
    </location>
</feature>
<dbReference type="AlphaFoldDB" id="A0A412IS11"/>
<dbReference type="GO" id="GO:0006260">
    <property type="term" value="P:DNA replication"/>
    <property type="evidence" value="ECO:0007669"/>
    <property type="project" value="TreeGrafter"/>
</dbReference>
<sequence>MKDVTDSRIIKLAFCKYGSEEFKKMTPEEHIERNIYMRHKLKGTTHENATDEELDHARLKMIAQGLYYEFENEVVRLGHNETWADERRRRAAIPAIYEGMGAQDFDFDIYGKDMAMAKVKAIVNGFILKFSLWQREGKNLYIYSKTKGTGKTMLSCILLNEVTMRHMTPARFITVYDYLNTVTESWKDKTGDTSARLRDIETTQLLILDDIGAQDPNKLVNDSLFKLIDRRYSNMLVTIFTSNKKINDLGLDDRIISV</sequence>
<dbReference type="Proteomes" id="UP000283295">
    <property type="component" value="Unassembled WGS sequence"/>
</dbReference>